<evidence type="ECO:0000259" key="7">
    <source>
        <dbReference type="PROSITE" id="PS50863"/>
    </source>
</evidence>
<dbReference type="GO" id="GO:0005634">
    <property type="term" value="C:nucleus"/>
    <property type="evidence" value="ECO:0007669"/>
    <property type="project" value="UniProtKB-SubCell"/>
</dbReference>
<dbReference type="CDD" id="cd10017">
    <property type="entry name" value="B3_DNA"/>
    <property type="match status" value="5"/>
</dbReference>
<accession>A0A3L6RDD8</accession>
<dbReference type="SMART" id="SM01019">
    <property type="entry name" value="B3"/>
    <property type="match status" value="5"/>
</dbReference>
<keyword evidence="3" id="KW-0238">DNA-binding</keyword>
<evidence type="ECO:0000313" key="9">
    <source>
        <dbReference type="Proteomes" id="UP000275267"/>
    </source>
</evidence>
<name>A0A3L6RDD8_PANMI</name>
<reference evidence="9" key="1">
    <citation type="journal article" date="2019" name="Nat. Commun.">
        <title>The genome of broomcorn millet.</title>
        <authorList>
            <person name="Zou C."/>
            <person name="Miki D."/>
            <person name="Li D."/>
            <person name="Tang Q."/>
            <person name="Xiao L."/>
            <person name="Rajput S."/>
            <person name="Deng P."/>
            <person name="Jia W."/>
            <person name="Huang R."/>
            <person name="Zhang M."/>
            <person name="Sun Y."/>
            <person name="Hu J."/>
            <person name="Fu X."/>
            <person name="Schnable P.S."/>
            <person name="Li F."/>
            <person name="Zhang H."/>
            <person name="Feng B."/>
            <person name="Zhu X."/>
            <person name="Liu R."/>
            <person name="Schnable J.C."/>
            <person name="Zhu J.-K."/>
            <person name="Zhang H."/>
        </authorList>
    </citation>
    <scope>NUCLEOTIDE SEQUENCE [LARGE SCALE GENOMIC DNA]</scope>
</reference>
<dbReference type="Gene3D" id="2.40.330.10">
    <property type="entry name" value="DNA-binding pseudobarrel domain"/>
    <property type="match status" value="6"/>
</dbReference>
<feature type="domain" description="TF-B3" evidence="7">
    <location>
        <begin position="719"/>
        <end position="812"/>
    </location>
</feature>
<feature type="region of interest" description="Disordered" evidence="6">
    <location>
        <begin position="1121"/>
        <end position="1155"/>
    </location>
</feature>
<dbReference type="PANTHER" id="PTHR31391:SF70">
    <property type="entry name" value="B3 DOMAIN-CONTAINING PROTEIN OS03G0622200"/>
    <property type="match status" value="1"/>
</dbReference>
<dbReference type="PANTHER" id="PTHR31391">
    <property type="entry name" value="B3 DOMAIN-CONTAINING PROTEIN OS11G0197600-RELATED"/>
    <property type="match status" value="1"/>
</dbReference>
<dbReference type="EMBL" id="PQIB02000009">
    <property type="protein sequence ID" value="RLN00837.1"/>
    <property type="molecule type" value="Genomic_DNA"/>
</dbReference>
<dbReference type="Pfam" id="PF02362">
    <property type="entry name" value="B3"/>
    <property type="match status" value="3"/>
</dbReference>
<evidence type="ECO:0000256" key="1">
    <source>
        <dbReference type="ARBA" id="ARBA00004123"/>
    </source>
</evidence>
<evidence type="ECO:0000256" key="4">
    <source>
        <dbReference type="ARBA" id="ARBA00023163"/>
    </source>
</evidence>
<feature type="domain" description="TF-B3" evidence="7">
    <location>
        <begin position="259"/>
        <end position="352"/>
    </location>
</feature>
<proteinExistence type="predicted"/>
<dbReference type="OrthoDB" id="679704at2759"/>
<feature type="domain" description="TF-B3" evidence="7">
    <location>
        <begin position="480"/>
        <end position="578"/>
    </location>
</feature>
<gene>
    <name evidence="8" type="ORF">C2845_PM06G32620</name>
</gene>
<feature type="compositionally biased region" description="Polar residues" evidence="6">
    <location>
        <begin position="1141"/>
        <end position="1155"/>
    </location>
</feature>
<feature type="region of interest" description="Disordered" evidence="6">
    <location>
        <begin position="382"/>
        <end position="429"/>
    </location>
</feature>
<comment type="subcellular location">
    <subcellularLocation>
        <location evidence="1">Nucleus</location>
    </subcellularLocation>
</comment>
<feature type="compositionally biased region" description="Basic and acidic residues" evidence="6">
    <location>
        <begin position="891"/>
        <end position="901"/>
    </location>
</feature>
<dbReference type="SUPFAM" id="SSF101936">
    <property type="entry name" value="DNA-binding pseudobarrel domain"/>
    <property type="match status" value="6"/>
</dbReference>
<comment type="caution">
    <text evidence="8">The sequence shown here is derived from an EMBL/GenBank/DDBJ whole genome shotgun (WGS) entry which is preliminary data.</text>
</comment>
<keyword evidence="2" id="KW-0805">Transcription regulation</keyword>
<dbReference type="PROSITE" id="PS50863">
    <property type="entry name" value="B3"/>
    <property type="match status" value="3"/>
</dbReference>
<feature type="compositionally biased region" description="Polar residues" evidence="6">
    <location>
        <begin position="392"/>
        <end position="405"/>
    </location>
</feature>
<keyword evidence="9" id="KW-1185">Reference proteome</keyword>
<sequence>MVRKTLSAHMNPMVEKGCESCREWQEHYYREHMDVTKIRFFKLMTGDFALGISMPAKFVKNFNGRITKGLDLKVPSGETWHVCVDKRDDELLLTSGWKDFVKIVPSRFAADHLQERTQEIILCRPSRKDKWSVRYYYKTYTGGFQSLPFFKVVHGNKLREGDACVFELMKGAKRVTMRVHVIRKVGDRTTEQRKQYTSNRAEWCDHYSARNPTDETNLVHCFTPPTAFTAVQDEIVEKGCESCRKWQEHYYWEHMDVSKIRFFKLITGDFAKGTSIPEKFTKNFKGQITGGFELKAPSGKTWHISVDKSGDELFLMSGWEDFVKAHELQENDLLLFTCCGNSSFQVQVFEASGCERVSSMFGNRIGPDMCKHVNNIAGQHGMHYSVNDSEDTTTPSQLVGSPHNASSSKKSSGKTKPSEPENPNTSNFIVNHSVIGDEDSDDECANSNCYYSMFANRLRDEEKEELIGLASIRPNNPAFVTVLKKKHIQRNKNSLIIPCRFAADHLEKRSHDIILRRPNRKDKWLVSYYHSCYMRSFQNLAFFKFVRDNKLCEGDICVFELMKGKRRVTMTVHVIRKASDRFILLLKFWNGDMACAGTLKFQLSCCVLIAAKPNVLISPEKYQQKEIKFCSLFTALTANFIFPQDEANNILVLIAQNNEKEESKCISYPDPLVSDQGQGEQRASMPSRECRMSKMIHQWCESCRKWQEHCYLKHMGASKVRFFKLMTGDFSQGISIPRKFVSNLNGQITKGLNLKAPSGETWLIEVAKNADELLFMSGWDNFAKVNELQENDLLIFTRSGNYSFDVQIFDASGCEKVPCFFTSKKGPCMHKHLDGIVDQHAEHCILSDSDDLRMPLRLIGSPHKASTSKKMSGKTKPRKEPESPSSGSYHIKPEPIRDEEQSGDRLFDSNYYYSRSASNLTGDERDQIFGLASIQPGNPAFVAFLHKTHIGHKNNLLSVLNQLCICNADHPPWICCRSPLEGRSHDILLLRPKRKDKWYVRYYHASHTRGFNCRRWVKFIRDNRLRKDHICIFELMKGARMTTMVVHVLRKVDGRAGLVQQWKVPALCAGKALRYRYPSPDPEAYSTGYTLIHEYFWRQLSRAELQPLHFVRERLCATDTLPQTPPDPAQCGKPTALGTPLSMSISGDNFSEANN</sequence>
<evidence type="ECO:0000256" key="5">
    <source>
        <dbReference type="ARBA" id="ARBA00023242"/>
    </source>
</evidence>
<dbReference type="AlphaFoldDB" id="A0A3L6RDD8"/>
<evidence type="ECO:0000256" key="3">
    <source>
        <dbReference type="ARBA" id="ARBA00023125"/>
    </source>
</evidence>
<keyword evidence="4" id="KW-0804">Transcription</keyword>
<dbReference type="GO" id="GO:0003677">
    <property type="term" value="F:DNA binding"/>
    <property type="evidence" value="ECO:0007669"/>
    <property type="project" value="UniProtKB-KW"/>
</dbReference>
<evidence type="ECO:0000313" key="8">
    <source>
        <dbReference type="EMBL" id="RLN00837.1"/>
    </source>
</evidence>
<feature type="region of interest" description="Disordered" evidence="6">
    <location>
        <begin position="862"/>
        <end position="901"/>
    </location>
</feature>
<dbReference type="STRING" id="4540.A0A3L6RDD8"/>
<dbReference type="InterPro" id="IPR015300">
    <property type="entry name" value="DNA-bd_pseudobarrel_sf"/>
</dbReference>
<dbReference type="InterPro" id="IPR044837">
    <property type="entry name" value="REM16-like"/>
</dbReference>
<evidence type="ECO:0000256" key="6">
    <source>
        <dbReference type="SAM" id="MobiDB-lite"/>
    </source>
</evidence>
<dbReference type="InterPro" id="IPR003340">
    <property type="entry name" value="B3_DNA-bd"/>
</dbReference>
<keyword evidence="5" id="KW-0539">Nucleus</keyword>
<protein>
    <submittedName>
        <fullName evidence="8">B3 domain-containing protein</fullName>
    </submittedName>
</protein>
<dbReference type="Proteomes" id="UP000275267">
    <property type="component" value="Unassembled WGS sequence"/>
</dbReference>
<organism evidence="8 9">
    <name type="scientific">Panicum miliaceum</name>
    <name type="common">Proso millet</name>
    <name type="synonym">Broomcorn millet</name>
    <dbReference type="NCBI Taxonomy" id="4540"/>
    <lineage>
        <taxon>Eukaryota</taxon>
        <taxon>Viridiplantae</taxon>
        <taxon>Streptophyta</taxon>
        <taxon>Embryophyta</taxon>
        <taxon>Tracheophyta</taxon>
        <taxon>Spermatophyta</taxon>
        <taxon>Magnoliopsida</taxon>
        <taxon>Liliopsida</taxon>
        <taxon>Poales</taxon>
        <taxon>Poaceae</taxon>
        <taxon>PACMAD clade</taxon>
        <taxon>Panicoideae</taxon>
        <taxon>Panicodae</taxon>
        <taxon>Paniceae</taxon>
        <taxon>Panicinae</taxon>
        <taxon>Panicum</taxon>
        <taxon>Panicum sect. Panicum</taxon>
    </lineage>
</organism>
<evidence type="ECO:0000256" key="2">
    <source>
        <dbReference type="ARBA" id="ARBA00023015"/>
    </source>
</evidence>